<dbReference type="Gene3D" id="1.20.5.340">
    <property type="match status" value="8"/>
</dbReference>
<evidence type="ECO:0000259" key="2">
    <source>
        <dbReference type="PROSITE" id="PS50837"/>
    </source>
</evidence>
<dbReference type="InterPro" id="IPR055530">
    <property type="entry name" value="DUF7104"/>
</dbReference>
<keyword evidence="4" id="KW-1185">Reference proteome</keyword>
<dbReference type="AlphaFoldDB" id="A0A1Q5UDS7"/>
<dbReference type="InterPro" id="IPR027417">
    <property type="entry name" value="P-loop_NTPase"/>
</dbReference>
<dbReference type="InterPro" id="IPR036770">
    <property type="entry name" value="Ankyrin_rpt-contain_sf"/>
</dbReference>
<dbReference type="InterPro" id="IPR056884">
    <property type="entry name" value="NPHP3-like_N"/>
</dbReference>
<organism evidence="3 4">
    <name type="scientific">Penicillium subrubescens</name>
    <dbReference type="NCBI Taxonomy" id="1316194"/>
    <lineage>
        <taxon>Eukaryota</taxon>
        <taxon>Fungi</taxon>
        <taxon>Dikarya</taxon>
        <taxon>Ascomycota</taxon>
        <taxon>Pezizomycotina</taxon>
        <taxon>Eurotiomycetes</taxon>
        <taxon>Eurotiomycetidae</taxon>
        <taxon>Eurotiales</taxon>
        <taxon>Aspergillaceae</taxon>
        <taxon>Penicillium</taxon>
    </lineage>
</organism>
<dbReference type="InterPro" id="IPR007111">
    <property type="entry name" value="NACHT_NTPase"/>
</dbReference>
<evidence type="ECO:0000313" key="3">
    <source>
        <dbReference type="EMBL" id="OKP10630.1"/>
    </source>
</evidence>
<sequence>MESISFHGNNDRIQVGINHGSINNSVSPGYDWQRFLSRTNPVEDKKALKRKKGGPAPGTCEWVLRTEEITAWLGSEPTVGPESQPTQVLWLHGNPGTGKSIMAVYLAEELAATFSNTDGGTLAYFFCDSGFDTRNTAISVIKGLLYQLVEQHAKLLDYLLPKYHARGAELFASFDALWEIFITMMADENTGRKYCIIDALDECDRESQDTLLQQLEETFRSPNVSPNVRILVTSRPYPEIRESLQIFPNKDLASFPQRQKDVNIFIEEKVNFLAKRKKYTDKVKGQIREILQDKADGTFLWIGLACGELKDIPSSSVVRTLQRIPKGLTSLYTKLLEAALKDSESTGNDFRHLLSCVVVSSRPLTVLELAEACQLYQEEEDLETRLQFTHEYIESCRLMVIIQDEKVLLLHKSIKDFLVGTGSSNFIQELEAHARLAYRCVDLLIAQSRDANQSRSGFSVYATYGWANHARMAESSFTVQCSQAEFFEVDSPCREWWLRRVRAEYGFETLPTRFSIFHVAAEWGICALVDHAAELGAQKSDRECFRVDVNCVNHSGKTPLEHAAGSRWPNIVNALLKRGGMVTTEVVKAAAGNWFYGEAVMALLLDRCGDQITITDEVVKAAAGNEENGKTVMALLLDRCGDQITITDEVVKAAAGNGGNGEAVVALLLDRCGDQITITDEVVKAAAGNWFYGEAVMALLLDRCRDLITISDEVVSTIAGAFNDKIMTQLLDRRGDQITITDEVVKAAAGNEGNGGAVMALLLDCYRDQITITDEVVKAAAGNRFDGKTVMALLLDRCGDQIAITDEVVEAAARNVGNGEAVMALLLDRCGDQITITDEVVQAAAGNWFNGEAMMVLLLDRCGDQITITDEVVEAAARNVGDGEAVMALLLVRCGDQITITDEVVKAAAGNEGNGEAMMALLLDRCGDQITITDEVVEAAARNVGDGEAVMALLLDRCGDQITITDEVVEAAARNVVDGEAVMALLLDRCGDQITITDEVVQAAAGNEENGEAVMALLLDRCGDQITITDEVVQAAAGNEENGEAVMALLLDRCGDQITITHDVVSTIGGAFRERLTRQLLDRSID</sequence>
<dbReference type="PANTHER" id="PTHR10039">
    <property type="entry name" value="AMELOGENIN"/>
    <property type="match status" value="1"/>
</dbReference>
<feature type="domain" description="NACHT" evidence="2">
    <location>
        <begin position="87"/>
        <end position="236"/>
    </location>
</feature>
<keyword evidence="1" id="KW-0677">Repeat</keyword>
<accession>A0A1Q5UDS7</accession>
<dbReference type="EMBL" id="MNBE01000313">
    <property type="protein sequence ID" value="OKP10630.1"/>
    <property type="molecule type" value="Genomic_DNA"/>
</dbReference>
<dbReference type="Proteomes" id="UP000186955">
    <property type="component" value="Unassembled WGS sequence"/>
</dbReference>
<gene>
    <name evidence="3" type="ORF">PENSUB_3933</name>
</gene>
<protein>
    <submittedName>
        <fullName evidence="3">Vegetative incompatibility protein HET-E-1</fullName>
    </submittedName>
</protein>
<dbReference type="PROSITE" id="PS50837">
    <property type="entry name" value="NACHT"/>
    <property type="match status" value="1"/>
</dbReference>
<evidence type="ECO:0000313" key="4">
    <source>
        <dbReference type="Proteomes" id="UP000186955"/>
    </source>
</evidence>
<reference evidence="3 4" key="1">
    <citation type="submission" date="2016-10" db="EMBL/GenBank/DDBJ databases">
        <title>Genome sequence of the ascomycete fungus Penicillium subrubescens.</title>
        <authorList>
            <person name="De Vries R.P."/>
            <person name="Peng M."/>
            <person name="Dilokpimol A."/>
            <person name="Hilden K."/>
            <person name="Makela M.R."/>
            <person name="Grigoriev I."/>
            <person name="Riley R."/>
            <person name="Granchi Z."/>
        </authorList>
    </citation>
    <scope>NUCLEOTIDE SEQUENCE [LARGE SCALE GENOMIC DNA]</scope>
    <source>
        <strain evidence="3 4">CBS 132785</strain>
    </source>
</reference>
<dbReference type="PANTHER" id="PTHR10039:SF14">
    <property type="entry name" value="NACHT DOMAIN-CONTAINING PROTEIN"/>
    <property type="match status" value="1"/>
</dbReference>
<dbReference type="SUPFAM" id="SSF48403">
    <property type="entry name" value="Ankyrin repeat"/>
    <property type="match status" value="1"/>
</dbReference>
<dbReference type="Pfam" id="PF23397">
    <property type="entry name" value="DUF7104"/>
    <property type="match status" value="16"/>
</dbReference>
<evidence type="ECO:0000256" key="1">
    <source>
        <dbReference type="ARBA" id="ARBA00022737"/>
    </source>
</evidence>
<dbReference type="Gene3D" id="1.25.40.20">
    <property type="entry name" value="Ankyrin repeat-containing domain"/>
    <property type="match status" value="1"/>
</dbReference>
<dbReference type="SUPFAM" id="SSF52540">
    <property type="entry name" value="P-loop containing nucleoside triphosphate hydrolases"/>
    <property type="match status" value="1"/>
</dbReference>
<name>A0A1Q5UDS7_9EURO</name>
<dbReference type="STRING" id="1316194.A0A1Q5UDS7"/>
<dbReference type="Gene3D" id="3.40.50.300">
    <property type="entry name" value="P-loop containing nucleotide triphosphate hydrolases"/>
    <property type="match status" value="1"/>
</dbReference>
<comment type="caution">
    <text evidence="3">The sequence shown here is derived from an EMBL/GenBank/DDBJ whole genome shotgun (WGS) entry which is preliminary data.</text>
</comment>
<proteinExistence type="predicted"/>
<dbReference type="Pfam" id="PF24883">
    <property type="entry name" value="NPHP3_N"/>
    <property type="match status" value="1"/>
</dbReference>